<evidence type="ECO:0000313" key="2">
    <source>
        <dbReference type="EMBL" id="MBB5889688.1"/>
    </source>
</evidence>
<dbReference type="EMBL" id="JACHIR010000001">
    <property type="protein sequence ID" value="MBB5889688.1"/>
    <property type="molecule type" value="Genomic_DNA"/>
</dbReference>
<protein>
    <submittedName>
        <fullName evidence="2">Uncharacterized protein</fullName>
    </submittedName>
</protein>
<feature type="transmembrane region" description="Helical" evidence="1">
    <location>
        <begin position="90"/>
        <end position="110"/>
    </location>
</feature>
<organism evidence="2 3">
    <name type="scientific">Kutzneria kofuensis</name>
    <dbReference type="NCBI Taxonomy" id="103725"/>
    <lineage>
        <taxon>Bacteria</taxon>
        <taxon>Bacillati</taxon>
        <taxon>Actinomycetota</taxon>
        <taxon>Actinomycetes</taxon>
        <taxon>Pseudonocardiales</taxon>
        <taxon>Pseudonocardiaceae</taxon>
        <taxon>Kutzneria</taxon>
    </lineage>
</organism>
<evidence type="ECO:0000256" key="1">
    <source>
        <dbReference type="SAM" id="Phobius"/>
    </source>
</evidence>
<keyword evidence="1" id="KW-0472">Membrane</keyword>
<keyword evidence="1" id="KW-0812">Transmembrane</keyword>
<proteinExistence type="predicted"/>
<keyword evidence="3" id="KW-1185">Reference proteome</keyword>
<keyword evidence="1" id="KW-1133">Transmembrane helix</keyword>
<feature type="transmembrane region" description="Helical" evidence="1">
    <location>
        <begin position="116"/>
        <end position="141"/>
    </location>
</feature>
<gene>
    <name evidence="2" type="ORF">BJ998_000884</name>
</gene>
<reference evidence="2 3" key="1">
    <citation type="submission" date="2020-08" db="EMBL/GenBank/DDBJ databases">
        <title>Sequencing the genomes of 1000 actinobacteria strains.</title>
        <authorList>
            <person name="Klenk H.-P."/>
        </authorList>
    </citation>
    <scope>NUCLEOTIDE SEQUENCE [LARGE SCALE GENOMIC DNA]</scope>
    <source>
        <strain evidence="2 3">DSM 43851</strain>
    </source>
</reference>
<sequence>MADFVTPLLAALGTIIAALGGPTVAGALQNRRDGRLRASFTSNKELLKELDEKPSLLNESQKQDLQALVNEQAAALVSRERARLNKRREWSNLGVVIFLLCTFGWIPVWMWFIQTWWSWIIFGLVGIFLAACTITGTIQTFRPSESSRKRKSTVNE</sequence>
<evidence type="ECO:0000313" key="3">
    <source>
        <dbReference type="Proteomes" id="UP000585638"/>
    </source>
</evidence>
<accession>A0A7W9NF68</accession>
<dbReference type="RefSeq" id="WP_184858688.1">
    <property type="nucleotide sequence ID" value="NZ_JACHIR010000001.1"/>
</dbReference>
<comment type="caution">
    <text evidence="2">The sequence shown here is derived from an EMBL/GenBank/DDBJ whole genome shotgun (WGS) entry which is preliminary data.</text>
</comment>
<feature type="transmembrane region" description="Helical" evidence="1">
    <location>
        <begin position="6"/>
        <end position="28"/>
    </location>
</feature>
<name>A0A7W9NF68_9PSEU</name>
<dbReference type="Proteomes" id="UP000585638">
    <property type="component" value="Unassembled WGS sequence"/>
</dbReference>
<dbReference type="AlphaFoldDB" id="A0A7W9NF68"/>